<feature type="domain" description="2EXR" evidence="1">
    <location>
        <begin position="20"/>
        <end position="113"/>
    </location>
</feature>
<keyword evidence="3" id="KW-1185">Reference proteome</keyword>
<name>A0A218Z2Y5_9HELO</name>
<dbReference type="AlphaFoldDB" id="A0A218Z2Y5"/>
<reference evidence="2 3" key="1">
    <citation type="submission" date="2017-04" db="EMBL/GenBank/DDBJ databases">
        <title>Draft genome sequence of Marssonina coronaria NL1: causal agent of apple blotch.</title>
        <authorList>
            <person name="Cheng Q."/>
        </authorList>
    </citation>
    <scope>NUCLEOTIDE SEQUENCE [LARGE SCALE GENOMIC DNA]</scope>
    <source>
        <strain evidence="2 3">NL1</strain>
    </source>
</reference>
<gene>
    <name evidence="2" type="ORF">B2J93_3116</name>
</gene>
<dbReference type="EMBL" id="MZNU01000236">
    <property type="protein sequence ID" value="OWP02328.1"/>
    <property type="molecule type" value="Genomic_DNA"/>
</dbReference>
<dbReference type="InParanoid" id="A0A218Z2Y5"/>
<dbReference type="PANTHER" id="PTHR35910">
    <property type="entry name" value="2EXR DOMAIN-CONTAINING PROTEIN"/>
    <property type="match status" value="1"/>
</dbReference>
<accession>A0A218Z2Y5</accession>
<proteinExistence type="predicted"/>
<comment type="caution">
    <text evidence="2">The sequence shown here is derived from an EMBL/GenBank/DDBJ whole genome shotgun (WGS) entry which is preliminary data.</text>
</comment>
<dbReference type="Proteomes" id="UP000242519">
    <property type="component" value="Unassembled WGS sequence"/>
</dbReference>
<evidence type="ECO:0000259" key="1">
    <source>
        <dbReference type="Pfam" id="PF20150"/>
    </source>
</evidence>
<organism evidence="2 3">
    <name type="scientific">Diplocarpon coronariae</name>
    <dbReference type="NCBI Taxonomy" id="2795749"/>
    <lineage>
        <taxon>Eukaryota</taxon>
        <taxon>Fungi</taxon>
        <taxon>Dikarya</taxon>
        <taxon>Ascomycota</taxon>
        <taxon>Pezizomycotina</taxon>
        <taxon>Leotiomycetes</taxon>
        <taxon>Helotiales</taxon>
        <taxon>Drepanopezizaceae</taxon>
        <taxon>Diplocarpon</taxon>
    </lineage>
</organism>
<sequence>MRRKSRKIARFKKKPEGRVFTLFPKLPLELRMMVLETAVSELAPRIVSVFDPTPKKVAFTTSSPCKPVASYAIPALLHTYSESRRIAKKTYDAVFSTNLRGAPVYFNFSQDILLFDDYQAMMWFFSFIDEVGATTKRILSGTVVEKKIPVIGILNAKWEHLVISNNLAENMFRISKEIILLRQDRVRNSFELFYRDWCVRFQLAIMPIDLKPESKMPIIGHSTVNQMRAKFNIPGPKPRITGRKLRVW</sequence>
<dbReference type="PANTHER" id="PTHR35910:SF1">
    <property type="entry name" value="2EXR DOMAIN-CONTAINING PROTEIN"/>
    <property type="match status" value="1"/>
</dbReference>
<dbReference type="OrthoDB" id="4737394at2759"/>
<dbReference type="Pfam" id="PF20150">
    <property type="entry name" value="2EXR"/>
    <property type="match status" value="1"/>
</dbReference>
<protein>
    <recommendedName>
        <fullName evidence="1">2EXR domain-containing protein</fullName>
    </recommendedName>
</protein>
<dbReference type="InterPro" id="IPR045518">
    <property type="entry name" value="2EXR"/>
</dbReference>
<dbReference type="STRING" id="503106.A0A218Z2Y5"/>
<evidence type="ECO:0000313" key="3">
    <source>
        <dbReference type="Proteomes" id="UP000242519"/>
    </source>
</evidence>
<evidence type="ECO:0000313" key="2">
    <source>
        <dbReference type="EMBL" id="OWP02328.1"/>
    </source>
</evidence>